<reference evidence="2" key="1">
    <citation type="journal article" date="2014" name="Proc. Natl. Acad. Sci. U.S.A.">
        <title>Extensive sampling of basidiomycete genomes demonstrates inadequacy of the white-rot/brown-rot paradigm for wood decay fungi.</title>
        <authorList>
            <person name="Riley R."/>
            <person name="Salamov A.A."/>
            <person name="Brown D.W."/>
            <person name="Nagy L.G."/>
            <person name="Floudas D."/>
            <person name="Held B.W."/>
            <person name="Levasseur A."/>
            <person name="Lombard V."/>
            <person name="Morin E."/>
            <person name="Otillar R."/>
            <person name="Lindquist E.A."/>
            <person name="Sun H."/>
            <person name="LaButti K.M."/>
            <person name="Schmutz J."/>
            <person name="Jabbour D."/>
            <person name="Luo H."/>
            <person name="Baker S.E."/>
            <person name="Pisabarro A.G."/>
            <person name="Walton J.D."/>
            <person name="Blanchette R.A."/>
            <person name="Henrissat B."/>
            <person name="Martin F."/>
            <person name="Cullen D."/>
            <person name="Hibbett D.S."/>
            <person name="Grigoriev I.V."/>
        </authorList>
    </citation>
    <scope>NUCLEOTIDE SEQUENCE [LARGE SCALE GENOMIC DNA]</scope>
    <source>
        <strain evidence="2">MUCL 33604</strain>
    </source>
</reference>
<gene>
    <name evidence="1" type="ORF">JAAARDRAFT_193109</name>
</gene>
<evidence type="ECO:0000313" key="2">
    <source>
        <dbReference type="Proteomes" id="UP000027265"/>
    </source>
</evidence>
<dbReference type="HOGENOM" id="CLU_842155_0_0_1"/>
<evidence type="ECO:0000313" key="1">
    <source>
        <dbReference type="EMBL" id="KDQ58555.1"/>
    </source>
</evidence>
<accession>A0A067PXE3</accession>
<dbReference type="Proteomes" id="UP000027265">
    <property type="component" value="Unassembled WGS sequence"/>
</dbReference>
<dbReference type="EMBL" id="KL197717">
    <property type="protein sequence ID" value="KDQ58555.1"/>
    <property type="molecule type" value="Genomic_DNA"/>
</dbReference>
<name>A0A067PXE3_9AGAM</name>
<proteinExistence type="predicted"/>
<dbReference type="InParanoid" id="A0A067PXE3"/>
<organism evidence="1 2">
    <name type="scientific">Jaapia argillacea MUCL 33604</name>
    <dbReference type="NCBI Taxonomy" id="933084"/>
    <lineage>
        <taxon>Eukaryota</taxon>
        <taxon>Fungi</taxon>
        <taxon>Dikarya</taxon>
        <taxon>Basidiomycota</taxon>
        <taxon>Agaricomycotina</taxon>
        <taxon>Agaricomycetes</taxon>
        <taxon>Agaricomycetidae</taxon>
        <taxon>Jaapiales</taxon>
        <taxon>Jaapiaceae</taxon>
        <taxon>Jaapia</taxon>
    </lineage>
</organism>
<protein>
    <submittedName>
        <fullName evidence="1">Uncharacterized protein</fullName>
    </submittedName>
</protein>
<dbReference type="AlphaFoldDB" id="A0A067PXE3"/>
<sequence>MVNIVFDDLEKSPVSQDDYPLIHQLANTVRNHLLTSNSTVTVLLKLFEQIHARDLYANKESPTIESIRDCVEKRFPTLILSAHRGVDEEGDIIWAQIYTPKIPDTKRIGGCDEIKIDDGIRALPKACPPIYINQHLFTYLLQAPESLLYDASQLMFIVTLLHELAHSLARGVLGAFITTPEGVGPPNRDGSSIRGEIGWAFELELFGGRIFVDFKRGVYQEMLNVLFRPNDSNNTYSLLVDPAIVRCTVESLSTQEIKPLKAVGGLADAPPEGVTRQRVTYEIVTATTLDAGAAPRIGLGYDIVRLSTGGDVVVGEGPDSDPENWGIGRT</sequence>
<keyword evidence="2" id="KW-1185">Reference proteome</keyword>